<dbReference type="GO" id="GO:0008239">
    <property type="term" value="F:dipeptidyl-peptidase activity"/>
    <property type="evidence" value="ECO:0007669"/>
    <property type="project" value="InterPro"/>
</dbReference>
<dbReference type="GeneID" id="87951658"/>
<gene>
    <name evidence="2" type="ORF">CDEST_15158</name>
</gene>
<name>A0AAX4J3L9_9PEZI</name>
<keyword evidence="3" id="KW-1185">Reference proteome</keyword>
<protein>
    <submittedName>
        <fullName evidence="2">Galactose-binding-like domain superfamily, xaa-Pro dipeptidyl-peptidase</fullName>
    </submittedName>
</protein>
<sequence>MHRPGDDYPLTTTGYHTFYFSAENNNLSLQTPKEHATSSYRANKWEEDRVQLLLLVPNTLKLFMSTDDNDDRDVCVIMRKLDVDGNVPLNLIIDNLKLYKRNGPAARLCASKRALGQDSMLSEEQRKQKIPNELWLPYDKEEKVQSGTIVELNIPVWHTCIAFEAGESMRLEVNGHDYRLHEWADLGPLENPNEGTHTAHTGEDYPSQMVLPLNI</sequence>
<accession>A0AAX4J3L9</accession>
<dbReference type="SUPFAM" id="SSF49785">
    <property type="entry name" value="Galactose-binding domain-like"/>
    <property type="match status" value="1"/>
</dbReference>
<reference evidence="3" key="1">
    <citation type="journal article" date="2023" name="bioRxiv">
        <title>Complete genome of the Medicago anthracnose fungus, Colletotrichum destructivum, reveals a mini-chromosome-like region within a core chromosome.</title>
        <authorList>
            <person name="Lapalu N."/>
            <person name="Simon A."/>
            <person name="Lu A."/>
            <person name="Plaumann P.-L."/>
            <person name="Amselem J."/>
            <person name="Pigne S."/>
            <person name="Auger A."/>
            <person name="Koch C."/>
            <person name="Dallery J.-F."/>
            <person name="O'Connell R.J."/>
        </authorList>
    </citation>
    <scope>NUCLEOTIDE SEQUENCE [LARGE SCALE GENOMIC DNA]</scope>
    <source>
        <strain evidence="3">CBS 520.97</strain>
    </source>
</reference>
<dbReference type="RefSeq" id="XP_062787365.1">
    <property type="nucleotide sequence ID" value="XM_062931314.1"/>
</dbReference>
<feature type="domain" description="Xaa-Pro dipeptidyl-peptidase C-terminal" evidence="1">
    <location>
        <begin position="59"/>
        <end position="208"/>
    </location>
</feature>
<evidence type="ECO:0000259" key="1">
    <source>
        <dbReference type="Pfam" id="PF08530"/>
    </source>
</evidence>
<dbReference type="AlphaFoldDB" id="A0AAX4J3L9"/>
<dbReference type="Pfam" id="PF08530">
    <property type="entry name" value="PepX_C"/>
    <property type="match status" value="1"/>
</dbReference>
<organism evidence="2 3">
    <name type="scientific">Colletotrichum destructivum</name>
    <dbReference type="NCBI Taxonomy" id="34406"/>
    <lineage>
        <taxon>Eukaryota</taxon>
        <taxon>Fungi</taxon>
        <taxon>Dikarya</taxon>
        <taxon>Ascomycota</taxon>
        <taxon>Pezizomycotina</taxon>
        <taxon>Sordariomycetes</taxon>
        <taxon>Hypocreomycetidae</taxon>
        <taxon>Glomerellales</taxon>
        <taxon>Glomerellaceae</taxon>
        <taxon>Colletotrichum</taxon>
        <taxon>Colletotrichum destructivum species complex</taxon>
    </lineage>
</organism>
<evidence type="ECO:0000313" key="3">
    <source>
        <dbReference type="Proteomes" id="UP001322277"/>
    </source>
</evidence>
<dbReference type="InterPro" id="IPR008979">
    <property type="entry name" value="Galactose-bd-like_sf"/>
</dbReference>
<dbReference type="Proteomes" id="UP001322277">
    <property type="component" value="Chromosome 10"/>
</dbReference>
<dbReference type="Gene3D" id="2.60.120.260">
    <property type="entry name" value="Galactose-binding domain-like"/>
    <property type="match status" value="1"/>
</dbReference>
<dbReference type="KEGG" id="cdet:87951658"/>
<dbReference type="EMBL" id="CP137314">
    <property type="protein sequence ID" value="WQF90144.1"/>
    <property type="molecule type" value="Genomic_DNA"/>
</dbReference>
<dbReference type="InterPro" id="IPR013736">
    <property type="entry name" value="Xaa-Pro_dipept_C"/>
</dbReference>
<evidence type="ECO:0000313" key="2">
    <source>
        <dbReference type="EMBL" id="WQF90144.1"/>
    </source>
</evidence>
<proteinExistence type="predicted"/>